<dbReference type="InterPro" id="IPR001885">
    <property type="entry name" value="LipOase_mml"/>
</dbReference>
<dbReference type="PROSITE" id="PS51393">
    <property type="entry name" value="LIPOXYGENASE_3"/>
    <property type="match status" value="1"/>
</dbReference>
<dbReference type="Pfam" id="PF00305">
    <property type="entry name" value="Lipoxygenase"/>
    <property type="match status" value="1"/>
</dbReference>
<evidence type="ECO:0000256" key="5">
    <source>
        <dbReference type="ARBA" id="ARBA00022964"/>
    </source>
</evidence>
<comment type="cofactor">
    <cofactor evidence="8">
        <name>Fe cation</name>
        <dbReference type="ChEBI" id="CHEBI:24875"/>
    </cofactor>
    <text evidence="8">Binds 1 Fe cation per subunit.</text>
</comment>
<dbReference type="InterPro" id="IPR013819">
    <property type="entry name" value="LipOase_C"/>
</dbReference>
<dbReference type="Proteomes" id="UP001163046">
    <property type="component" value="Unassembled WGS sequence"/>
</dbReference>
<dbReference type="AlphaFoldDB" id="A0A9X0CHD5"/>
<dbReference type="GO" id="GO:0005737">
    <property type="term" value="C:cytoplasm"/>
    <property type="evidence" value="ECO:0007669"/>
    <property type="project" value="UniProtKB-SubCell"/>
</dbReference>
<dbReference type="InterPro" id="IPR001024">
    <property type="entry name" value="PLAT/LH2_dom"/>
</dbReference>
<dbReference type="SUPFAM" id="SSF48484">
    <property type="entry name" value="Lipoxigenase"/>
    <property type="match status" value="1"/>
</dbReference>
<dbReference type="PRINTS" id="PR00467">
    <property type="entry name" value="MAMLPOXGNASE"/>
</dbReference>
<keyword evidence="5" id="KW-0223">Dioxygenase</keyword>
<evidence type="ECO:0000256" key="3">
    <source>
        <dbReference type="ARBA" id="ARBA00022490"/>
    </source>
</evidence>
<feature type="binding site" evidence="8">
    <location>
        <position position="398"/>
    </location>
    <ligand>
        <name>Fe cation</name>
        <dbReference type="ChEBI" id="CHEBI:24875"/>
        <note>catalytic</note>
    </ligand>
</feature>
<evidence type="ECO:0000313" key="15">
    <source>
        <dbReference type="Proteomes" id="UP001163046"/>
    </source>
</evidence>
<protein>
    <submittedName>
        <fullName evidence="14">Arachidonate 5-lipoxygenase</fullName>
        <ecNumber evidence="14">1.13.11.34</ecNumber>
    </submittedName>
</protein>
<evidence type="ECO:0000256" key="8">
    <source>
        <dbReference type="PIRSR" id="PIRSR601885-1"/>
    </source>
</evidence>
<evidence type="ECO:0000256" key="7">
    <source>
        <dbReference type="ARBA" id="ARBA00023098"/>
    </source>
</evidence>
<evidence type="ECO:0000256" key="6">
    <source>
        <dbReference type="ARBA" id="ARBA00023002"/>
    </source>
</evidence>
<evidence type="ECO:0000256" key="1">
    <source>
        <dbReference type="ARBA" id="ARBA00004496"/>
    </source>
</evidence>
<gene>
    <name evidence="14" type="primary">ALOX5_4</name>
    <name evidence="14" type="ORF">OS493_010063</name>
</gene>
<comment type="pathway">
    <text evidence="2">Lipid metabolism.</text>
</comment>
<dbReference type="SMART" id="SM00308">
    <property type="entry name" value="LH2"/>
    <property type="match status" value="1"/>
</dbReference>
<dbReference type="Gene3D" id="1.20.245.10">
    <property type="entry name" value="Lipoxygenase-1, Domain 5"/>
    <property type="match status" value="1"/>
</dbReference>
<keyword evidence="7" id="KW-0443">Lipid metabolism</keyword>
<evidence type="ECO:0000259" key="12">
    <source>
        <dbReference type="PROSITE" id="PS50095"/>
    </source>
</evidence>
<dbReference type="SUPFAM" id="SSF49723">
    <property type="entry name" value="Lipase/lipooxygenase domain (PLAT/LH2 domain)"/>
    <property type="match status" value="1"/>
</dbReference>
<name>A0A9X0CHD5_9CNID</name>
<comment type="subcellular location">
    <subcellularLocation>
        <location evidence="1">Cytoplasm</location>
    </subcellularLocation>
</comment>
<feature type="binding site" evidence="8">
    <location>
        <position position="403"/>
    </location>
    <ligand>
        <name>Fe cation</name>
        <dbReference type="ChEBI" id="CHEBI:24875"/>
        <note>catalytic</note>
    </ligand>
</feature>
<feature type="binding site" evidence="9">
    <location>
        <position position="70"/>
    </location>
    <ligand>
        <name>Ca(2+)</name>
        <dbReference type="ChEBI" id="CHEBI:29108"/>
        <label>1</label>
    </ligand>
</feature>
<keyword evidence="4 8" id="KW-0479">Metal-binding</keyword>
<comment type="caution">
    <text evidence="14">The sequence shown here is derived from an EMBL/GenBank/DDBJ whole genome shotgun (WGS) entry which is preliminary data.</text>
</comment>
<feature type="domain" description="PLAT" evidence="12">
    <location>
        <begin position="33"/>
        <end position="147"/>
    </location>
</feature>
<dbReference type="EC" id="1.13.11.34" evidence="14"/>
<dbReference type="Gene3D" id="3.10.450.60">
    <property type="match status" value="1"/>
</dbReference>
<feature type="binding site" evidence="9">
    <location>
        <position position="46"/>
    </location>
    <ligand>
        <name>Ca(2+)</name>
        <dbReference type="ChEBI" id="CHEBI:29108"/>
        <label>1</label>
    </ligand>
</feature>
<dbReference type="Gene3D" id="2.40.180.10">
    <property type="entry name" value="Catalase core domain"/>
    <property type="match status" value="1"/>
</dbReference>
<feature type="domain" description="Lipoxygenase" evidence="13">
    <location>
        <begin position="145"/>
        <end position="455"/>
    </location>
</feature>
<keyword evidence="3" id="KW-0963">Cytoplasm</keyword>
<organism evidence="14 15">
    <name type="scientific">Desmophyllum pertusum</name>
    <dbReference type="NCBI Taxonomy" id="174260"/>
    <lineage>
        <taxon>Eukaryota</taxon>
        <taxon>Metazoa</taxon>
        <taxon>Cnidaria</taxon>
        <taxon>Anthozoa</taxon>
        <taxon>Hexacorallia</taxon>
        <taxon>Scleractinia</taxon>
        <taxon>Caryophylliina</taxon>
        <taxon>Caryophylliidae</taxon>
        <taxon>Desmophyllum</taxon>
    </lineage>
</organism>
<dbReference type="InterPro" id="IPR000907">
    <property type="entry name" value="LipOase"/>
</dbReference>
<accession>A0A9X0CHD5</accession>
<dbReference type="PANTHER" id="PTHR11771">
    <property type="entry name" value="LIPOXYGENASE"/>
    <property type="match status" value="1"/>
</dbReference>
<dbReference type="GO" id="GO:0034440">
    <property type="term" value="P:lipid oxidation"/>
    <property type="evidence" value="ECO:0007669"/>
    <property type="project" value="InterPro"/>
</dbReference>
<evidence type="ECO:0000256" key="10">
    <source>
        <dbReference type="PIRSR" id="PIRSR601885-3"/>
    </source>
</evidence>
<keyword evidence="15" id="KW-1185">Reference proteome</keyword>
<dbReference type="GO" id="GO:0004051">
    <property type="term" value="F:arachidonate 5-lipoxygenase activity"/>
    <property type="evidence" value="ECO:0007669"/>
    <property type="project" value="UniProtKB-EC"/>
</dbReference>
<dbReference type="GO" id="GO:0005506">
    <property type="term" value="F:iron ion binding"/>
    <property type="evidence" value="ECO:0007669"/>
    <property type="project" value="InterPro"/>
</dbReference>
<dbReference type="PROSITE" id="PS00081">
    <property type="entry name" value="LIPOXYGENASE_2"/>
    <property type="match status" value="1"/>
</dbReference>
<dbReference type="PRINTS" id="PR00087">
    <property type="entry name" value="LIPOXYGENASE"/>
</dbReference>
<evidence type="ECO:0000259" key="13">
    <source>
        <dbReference type="PROSITE" id="PS51393"/>
    </source>
</evidence>
<evidence type="ECO:0000313" key="14">
    <source>
        <dbReference type="EMBL" id="KAJ7337206.1"/>
    </source>
</evidence>
<evidence type="ECO:0000256" key="2">
    <source>
        <dbReference type="ARBA" id="ARBA00005189"/>
    </source>
</evidence>
<evidence type="ECO:0000256" key="4">
    <source>
        <dbReference type="ARBA" id="ARBA00022723"/>
    </source>
</evidence>
<feature type="binding site" evidence="9">
    <location>
        <position position="110"/>
    </location>
    <ligand>
        <name>Ca(2+)</name>
        <dbReference type="ChEBI" id="CHEBI:29108"/>
        <label>1</label>
    </ligand>
</feature>
<dbReference type="EMBL" id="MU827781">
    <property type="protein sequence ID" value="KAJ7337206.1"/>
    <property type="molecule type" value="Genomic_DNA"/>
</dbReference>
<sequence length="455" mass="51833">MASPSDTGECLDCIGFIRRKLKGSQNGNVSGGMEYVITVITGIRKGAGTDASVSLVIKGTNGETKPLALDKWFHNDFEAGQKDEYRVTAEDVGEILLVTLMNDGGSLYSDWFVNRVTIKAKNVTYDFPCNRWVQNEVTMFEGKAKLPTDEQHATVKTRRETELKERRALYEWGDDKTYTDLPGFVKSSDGVKSLPKDVQFTEEAAYDLHQARKSALYNLGLVHLFNLFDEWDDFDDYRKAFTGFIGEVPQAADYWKEDRFVGSQFLNGCNPDSLKRCTKLPPHFPVTQKLVGKLLDSGDTLESAMKDGRIYMVDYKILEDIPHYGEGRPDLERRYMCASLGLFYVKKNGDLVPIAIQFHQSPDRENPIWTPNDAELDWTYAKLWLRNSDTQYHQMVTHLLRTHLFMEPIAVASYRQLPTIHPMWKLLSPHIRGVLAINTLGRSVLIAEGEWLITH</sequence>
<evidence type="ECO:0000256" key="9">
    <source>
        <dbReference type="PIRSR" id="PIRSR601885-2"/>
    </source>
</evidence>
<proteinExistence type="predicted"/>
<keyword evidence="6 14" id="KW-0560">Oxidoreductase</keyword>
<dbReference type="OrthoDB" id="5947901at2759"/>
<keyword evidence="9" id="KW-0106">Calcium</keyword>
<dbReference type="Pfam" id="PF01477">
    <property type="entry name" value="PLAT"/>
    <property type="match status" value="1"/>
</dbReference>
<dbReference type="InterPro" id="IPR036392">
    <property type="entry name" value="PLAT/LH2_dom_sf"/>
</dbReference>
<dbReference type="PROSITE" id="PS50095">
    <property type="entry name" value="PLAT"/>
    <property type="match status" value="1"/>
</dbReference>
<comment type="caution">
    <text evidence="11">Lacks conserved residue(s) required for the propagation of feature annotation.</text>
</comment>
<reference evidence="14" key="1">
    <citation type="submission" date="2023-01" db="EMBL/GenBank/DDBJ databases">
        <title>Genome assembly of the deep-sea coral Lophelia pertusa.</title>
        <authorList>
            <person name="Herrera S."/>
            <person name="Cordes E."/>
        </authorList>
    </citation>
    <scope>NUCLEOTIDE SEQUENCE</scope>
    <source>
        <strain evidence="14">USNM1676648</strain>
        <tissue evidence="14">Polyp</tissue>
    </source>
</reference>
<evidence type="ECO:0000256" key="11">
    <source>
        <dbReference type="PROSITE-ProRule" id="PRU00152"/>
    </source>
</evidence>
<feature type="site" description="Essential for stabilizing binding to COTL1" evidence="10">
    <location>
        <position position="132"/>
    </location>
</feature>
<dbReference type="InterPro" id="IPR036226">
    <property type="entry name" value="LipOase_C_sf"/>
</dbReference>
<keyword evidence="8" id="KW-0408">Iron</keyword>
<dbReference type="InterPro" id="IPR020834">
    <property type="entry name" value="LipOase_CS"/>
</dbReference>
<feature type="binding site" evidence="9">
    <location>
        <position position="48"/>
    </location>
    <ligand>
        <name>Ca(2+)</name>
        <dbReference type="ChEBI" id="CHEBI:29108"/>
        <label>1</label>
    </ligand>
</feature>